<dbReference type="EMBL" id="PJQD01000035">
    <property type="protein sequence ID" value="POY73675.1"/>
    <property type="molecule type" value="Genomic_DNA"/>
</dbReference>
<evidence type="ECO:0000313" key="11">
    <source>
        <dbReference type="Proteomes" id="UP000237144"/>
    </source>
</evidence>
<dbReference type="HAMAP" id="MF_03226">
    <property type="entry name" value="YJU2"/>
    <property type="match status" value="1"/>
</dbReference>
<evidence type="ECO:0000256" key="4">
    <source>
        <dbReference type="ARBA" id="ARBA00022728"/>
    </source>
</evidence>
<comment type="subunit">
    <text evidence="8">Component of the spliceosome. Present in the activated B complex, the catalytically activated B* complex which catalyzes the branching, the catalytic step 1 C complex catalyzing the exon ligation, and the postcatalytic P complex containing the ligated exons (mRNA) and the excised lariat intron.</text>
</comment>
<gene>
    <name evidence="10" type="ORF">BMF94_3210</name>
</gene>
<feature type="binding site" evidence="8">
    <location>
        <position position="80"/>
    </location>
    <ligand>
        <name>Zn(2+)</name>
        <dbReference type="ChEBI" id="CHEBI:29105"/>
    </ligand>
</feature>
<evidence type="ECO:0000256" key="1">
    <source>
        <dbReference type="ARBA" id="ARBA00004123"/>
    </source>
</evidence>
<feature type="region of interest" description="Disordered" evidence="9">
    <location>
        <begin position="227"/>
        <end position="281"/>
    </location>
</feature>
<dbReference type="InterPro" id="IPR007590">
    <property type="entry name" value="Saf4/Yju2"/>
</dbReference>
<keyword evidence="11" id="KW-1185">Reference proteome</keyword>
<accession>A0A2S5BA67</accession>
<feature type="compositionally biased region" description="Low complexity" evidence="9">
    <location>
        <begin position="232"/>
        <end position="281"/>
    </location>
</feature>
<evidence type="ECO:0000256" key="5">
    <source>
        <dbReference type="ARBA" id="ARBA00022833"/>
    </source>
</evidence>
<reference evidence="10 11" key="1">
    <citation type="journal article" date="2018" name="Front. Microbiol.">
        <title>Prospects for Fungal Bioremediation of Acidic Radioactive Waste Sites: Characterization and Genome Sequence of Rhodotorula taiwanensis MD1149.</title>
        <authorList>
            <person name="Tkavc R."/>
            <person name="Matrosova V.Y."/>
            <person name="Grichenko O.E."/>
            <person name="Gostincar C."/>
            <person name="Volpe R.P."/>
            <person name="Klimenkova P."/>
            <person name="Gaidamakova E.K."/>
            <person name="Zhou C.E."/>
            <person name="Stewart B.J."/>
            <person name="Lyman M.G."/>
            <person name="Malfatti S.A."/>
            <person name="Rubinfeld B."/>
            <person name="Courtot M."/>
            <person name="Singh J."/>
            <person name="Dalgard C.L."/>
            <person name="Hamilton T."/>
            <person name="Frey K.G."/>
            <person name="Gunde-Cimerman N."/>
            <person name="Dugan L."/>
            <person name="Daly M.J."/>
        </authorList>
    </citation>
    <scope>NUCLEOTIDE SEQUENCE [LARGE SCALE GENOMIC DNA]</scope>
    <source>
        <strain evidence="10 11">MD1149</strain>
    </source>
</reference>
<dbReference type="STRING" id="741276.A0A2S5BA67"/>
<comment type="function">
    <text evidence="8">Part of the spliceosome which catalyzes two sequential transesterification reactions, first the excision of the non-coding intron from pre-mRNA and then the ligation of the coding exons to form the mature mRNA. Plays a role in stabilizing the structure of the spliceosome catalytic core and docking of the branch helix into the active site, producing 5'-exon and lariat intron-3'-intermediates.</text>
</comment>
<comment type="similarity">
    <text evidence="8">Belongs to the CWC16 family. YJU2 subfamily.</text>
</comment>
<evidence type="ECO:0000256" key="7">
    <source>
        <dbReference type="ARBA" id="ARBA00023242"/>
    </source>
</evidence>
<sequence length="339" mass="37326">MSERKVLNKYFPPDFDPSKIPRRKMPKDKQQVVRLMAPFSMRCNTCGEYIYKGKKFNARKETVQGEEYYGIKIFRFYIKCTQCSSEITFKTDPKNSDYTCEHGAQRNFEPWRATDDKQEEDKLARLEEEENNPMAALENKAVDSKREMDILDALSSIKSRNARLERAGKEDSERILGHVSSRTEVGDSTVEVRLSEYEAQRKQEEEEDEEEVRRVFGRAYLDGVPDIELDAGLGSSSNASTSSGGSEPTTPTDGDESSPVAGGSGSAGPAPSTSLASAAAAAKAAAVKRKLDTVEPSAAMLLSAEQKSIVSKGFTAMPPPKKKKGNSALASKLGIKLKK</sequence>
<feature type="region of interest" description="Disordered" evidence="9">
    <location>
        <begin position="164"/>
        <end position="191"/>
    </location>
</feature>
<evidence type="ECO:0000256" key="9">
    <source>
        <dbReference type="SAM" id="MobiDB-lite"/>
    </source>
</evidence>
<evidence type="ECO:0000256" key="6">
    <source>
        <dbReference type="ARBA" id="ARBA00023187"/>
    </source>
</evidence>
<organism evidence="10 11">
    <name type="scientific">Rhodotorula taiwanensis</name>
    <dbReference type="NCBI Taxonomy" id="741276"/>
    <lineage>
        <taxon>Eukaryota</taxon>
        <taxon>Fungi</taxon>
        <taxon>Dikarya</taxon>
        <taxon>Basidiomycota</taxon>
        <taxon>Pucciniomycotina</taxon>
        <taxon>Microbotryomycetes</taxon>
        <taxon>Sporidiobolales</taxon>
        <taxon>Sporidiobolaceae</taxon>
        <taxon>Rhodotorula</taxon>
    </lineage>
</organism>
<evidence type="ECO:0000256" key="8">
    <source>
        <dbReference type="HAMAP-Rule" id="MF_03226"/>
    </source>
</evidence>
<comment type="caution">
    <text evidence="10">The sequence shown here is derived from an EMBL/GenBank/DDBJ whole genome shotgun (WGS) entry which is preliminary data.</text>
</comment>
<keyword evidence="6" id="KW-0508">mRNA splicing</keyword>
<feature type="region of interest" description="Disordered" evidence="9">
    <location>
        <begin position="313"/>
        <end position="339"/>
    </location>
</feature>
<dbReference type="OrthoDB" id="674963at2759"/>
<dbReference type="Proteomes" id="UP000237144">
    <property type="component" value="Unassembled WGS sequence"/>
</dbReference>
<dbReference type="GO" id="GO:0000349">
    <property type="term" value="P:generation of catalytic spliceosome for first transesterification step"/>
    <property type="evidence" value="ECO:0007669"/>
    <property type="project" value="UniProtKB-UniRule"/>
</dbReference>
<feature type="binding site" evidence="8">
    <location>
        <position position="46"/>
    </location>
    <ligand>
        <name>Zn(2+)</name>
        <dbReference type="ChEBI" id="CHEBI:29105"/>
    </ligand>
</feature>
<dbReference type="PANTHER" id="PTHR12111">
    <property type="entry name" value="SPLICING FACTOR YJU2"/>
    <property type="match status" value="1"/>
</dbReference>
<evidence type="ECO:0000313" key="10">
    <source>
        <dbReference type="EMBL" id="POY73675.1"/>
    </source>
</evidence>
<keyword evidence="5 8" id="KW-0862">Zinc</keyword>
<dbReference type="GO" id="GO:0071006">
    <property type="term" value="C:U2-type catalytic step 1 spliceosome"/>
    <property type="evidence" value="ECO:0007669"/>
    <property type="project" value="UniProtKB-UniRule"/>
</dbReference>
<keyword evidence="7 8" id="KW-0539">Nucleus</keyword>
<evidence type="ECO:0000256" key="3">
    <source>
        <dbReference type="ARBA" id="ARBA00022723"/>
    </source>
</evidence>
<keyword evidence="3 8" id="KW-0479">Metal-binding</keyword>
<evidence type="ECO:0000256" key="2">
    <source>
        <dbReference type="ARBA" id="ARBA00022664"/>
    </source>
</evidence>
<feature type="binding site" evidence="8">
    <location>
        <position position="43"/>
    </location>
    <ligand>
        <name>Zn(2+)</name>
        <dbReference type="ChEBI" id="CHEBI:29105"/>
    </ligand>
</feature>
<dbReference type="AlphaFoldDB" id="A0A2S5BA67"/>
<dbReference type="Pfam" id="PF04502">
    <property type="entry name" value="Saf4_Yju2"/>
    <property type="match status" value="1"/>
</dbReference>
<dbReference type="GO" id="GO:0046872">
    <property type="term" value="F:metal ion binding"/>
    <property type="evidence" value="ECO:0007669"/>
    <property type="project" value="UniProtKB-KW"/>
</dbReference>
<keyword evidence="2" id="KW-0507">mRNA processing</keyword>
<dbReference type="InterPro" id="IPR043701">
    <property type="entry name" value="Yju2"/>
</dbReference>
<dbReference type="PANTHER" id="PTHR12111:SF1">
    <property type="entry name" value="SPLICING FACTOR YJU2"/>
    <property type="match status" value="1"/>
</dbReference>
<name>A0A2S5BA67_9BASI</name>
<keyword evidence="4 8" id="KW-0747">Spliceosome</keyword>
<proteinExistence type="inferred from homology"/>
<feature type="compositionally biased region" description="Basic and acidic residues" evidence="9">
    <location>
        <begin position="164"/>
        <end position="176"/>
    </location>
</feature>
<comment type="subcellular location">
    <subcellularLocation>
        <location evidence="1 8">Nucleus</location>
    </subcellularLocation>
</comment>
<protein>
    <recommendedName>
        <fullName evidence="8">Splicing factor YJU2</fullName>
    </recommendedName>
</protein>
<feature type="binding site" evidence="8">
    <location>
        <position position="83"/>
    </location>
    <ligand>
        <name>Zn(2+)</name>
        <dbReference type="ChEBI" id="CHEBI:29105"/>
    </ligand>
</feature>